<accession>A0A6J4P220</accession>
<dbReference type="Gene3D" id="3.30.1150.10">
    <property type="match status" value="1"/>
</dbReference>
<sequence>MRTSGNIAIGGLALGLVVALTAWTGPEGTASCGTGPDDPGTECRTLSGLDAATPRSTLQGAAGTTGVGAPELAMEAALGVAPIGLERGTAAENAAAAIASALARQTGSADASREAQARMTPAERDAFRMAAQGCWTYDPASPAGRSTVTVGFDLDREGRVAGAVELVWHDAPTPDAADAAFEAARRAILGCQAHAVPLPPESHEHSRYAEMTFEAPTRAIR</sequence>
<dbReference type="EMBL" id="CADCUU010000162">
    <property type="protein sequence ID" value="CAA9403722.1"/>
    <property type="molecule type" value="Genomic_DNA"/>
</dbReference>
<name>A0A6J4P220_9RHOB</name>
<proteinExistence type="predicted"/>
<evidence type="ECO:0000313" key="1">
    <source>
        <dbReference type="EMBL" id="CAA9403722.1"/>
    </source>
</evidence>
<protein>
    <submittedName>
        <fullName evidence="1">TolA protein</fullName>
    </submittedName>
</protein>
<organism evidence="1">
    <name type="scientific">uncultured Rubellimicrobium sp</name>
    <dbReference type="NCBI Taxonomy" id="543078"/>
    <lineage>
        <taxon>Bacteria</taxon>
        <taxon>Pseudomonadati</taxon>
        <taxon>Pseudomonadota</taxon>
        <taxon>Alphaproteobacteria</taxon>
        <taxon>Rhodobacterales</taxon>
        <taxon>Roseobacteraceae</taxon>
        <taxon>Rubellimicrobium</taxon>
        <taxon>environmental samples</taxon>
    </lineage>
</organism>
<reference evidence="1" key="1">
    <citation type="submission" date="2020-02" db="EMBL/GenBank/DDBJ databases">
        <authorList>
            <person name="Meier V. D."/>
        </authorList>
    </citation>
    <scope>NUCLEOTIDE SEQUENCE</scope>
    <source>
        <strain evidence="1">AVDCRST_MAG15</strain>
    </source>
</reference>
<dbReference type="AlphaFoldDB" id="A0A6J4P220"/>
<dbReference type="SUPFAM" id="SSF74653">
    <property type="entry name" value="TolA/TonB C-terminal domain"/>
    <property type="match status" value="1"/>
</dbReference>
<gene>
    <name evidence="1" type="ORF">AVDCRST_MAG15-1168</name>
</gene>